<evidence type="ECO:0000313" key="4">
    <source>
        <dbReference type="Proteomes" id="UP000784294"/>
    </source>
</evidence>
<feature type="transmembrane region" description="Helical" evidence="2">
    <location>
        <begin position="428"/>
        <end position="446"/>
    </location>
</feature>
<dbReference type="GO" id="GO:0008028">
    <property type="term" value="F:monocarboxylic acid transmembrane transporter activity"/>
    <property type="evidence" value="ECO:0007669"/>
    <property type="project" value="TreeGrafter"/>
</dbReference>
<dbReference type="EMBL" id="CAAALY010244298">
    <property type="protein sequence ID" value="VEL32531.1"/>
    <property type="molecule type" value="Genomic_DNA"/>
</dbReference>
<dbReference type="Gene3D" id="1.20.1250.20">
    <property type="entry name" value="MFS general substrate transporter like domains"/>
    <property type="match status" value="1"/>
</dbReference>
<feature type="transmembrane region" description="Helical" evidence="2">
    <location>
        <begin position="291"/>
        <end position="317"/>
    </location>
</feature>
<gene>
    <name evidence="3" type="ORF">PXEA_LOCUS25971</name>
</gene>
<name>A0A3S5CSC2_9PLAT</name>
<evidence type="ECO:0008006" key="5">
    <source>
        <dbReference type="Google" id="ProtNLM"/>
    </source>
</evidence>
<keyword evidence="4" id="KW-1185">Reference proteome</keyword>
<keyword evidence="2" id="KW-0812">Transmembrane</keyword>
<accession>A0A3S5CSC2</accession>
<dbReference type="AlphaFoldDB" id="A0A3S5CSC2"/>
<proteinExistence type="predicted"/>
<keyword evidence="2" id="KW-1133">Transmembrane helix</keyword>
<dbReference type="InterPro" id="IPR011701">
    <property type="entry name" value="MFS"/>
</dbReference>
<feature type="transmembrane region" description="Helical" evidence="2">
    <location>
        <begin position="259"/>
        <end position="279"/>
    </location>
</feature>
<dbReference type="Proteomes" id="UP000784294">
    <property type="component" value="Unassembled WGS sequence"/>
</dbReference>
<organism evidence="3 4">
    <name type="scientific">Protopolystoma xenopodis</name>
    <dbReference type="NCBI Taxonomy" id="117903"/>
    <lineage>
        <taxon>Eukaryota</taxon>
        <taxon>Metazoa</taxon>
        <taxon>Spiralia</taxon>
        <taxon>Lophotrochozoa</taxon>
        <taxon>Platyhelminthes</taxon>
        <taxon>Monogenea</taxon>
        <taxon>Polyopisthocotylea</taxon>
        <taxon>Polystomatidea</taxon>
        <taxon>Polystomatidae</taxon>
        <taxon>Protopolystoma</taxon>
    </lineage>
</organism>
<protein>
    <recommendedName>
        <fullName evidence="5">Major facilitator superfamily (MFS) profile domain-containing protein</fullName>
    </recommendedName>
</protein>
<evidence type="ECO:0000313" key="3">
    <source>
        <dbReference type="EMBL" id="VEL32531.1"/>
    </source>
</evidence>
<feature type="transmembrane region" description="Helical" evidence="2">
    <location>
        <begin position="202"/>
        <end position="220"/>
    </location>
</feature>
<feature type="transmembrane region" description="Helical" evidence="2">
    <location>
        <begin position="143"/>
        <end position="163"/>
    </location>
</feature>
<keyword evidence="2" id="KW-0472">Membrane</keyword>
<evidence type="ECO:0000256" key="2">
    <source>
        <dbReference type="SAM" id="Phobius"/>
    </source>
</evidence>
<evidence type="ECO:0000256" key="1">
    <source>
        <dbReference type="SAM" id="MobiDB-lite"/>
    </source>
</evidence>
<feature type="region of interest" description="Disordered" evidence="1">
    <location>
        <begin position="358"/>
        <end position="377"/>
    </location>
</feature>
<dbReference type="OrthoDB" id="2213137at2759"/>
<dbReference type="InterPro" id="IPR050327">
    <property type="entry name" value="Proton-linked_MCT"/>
</dbReference>
<comment type="caution">
    <text evidence="3">The sequence shown here is derived from an EMBL/GenBank/DDBJ whole genome shotgun (WGS) entry which is preliminary data.</text>
</comment>
<dbReference type="PANTHER" id="PTHR11360:SF284">
    <property type="entry name" value="EG:103B4.3 PROTEIN-RELATED"/>
    <property type="match status" value="1"/>
</dbReference>
<sequence>MARPSAETRHLFLQVYRFLDESSAQLHRGRRTLSQGLLSTIDADSSFSFTDTFQPTFPSKWKVTSFRLIISKCRDKPLPPFSPFPPATFVSQQRDRGWAWMILMASFMAQLLIDGTFSCYGIFYVSMLNDSEFSVGNYTRGQMTMPGALQPCFFLLSGTCLLARGGSTKEMNLRSCACRQSEVKCDGVLVSPLINKYGFRKVAFLGSLLGAGGMAVSSHLSNLHLFSLFFGFLSGSGLGALFLCAIVVVNFYFDRFRGLASGLAMSGAGVGYLLLPLITNGLINGLGWRSALFVFSAIFLIASLPSLLTFRPIVVLLPDVGKSRKANASIESDQIGLNRVNRYSLSSFPAEEEDQASAHSRLASSGDEKTSKADYSGRGEALDEEAVKEYEAACVFGNLLGISYSLRNVAPKRLVALSHRQPRLGISLFWFVDLTLPIASTNLFLIRDRHGRVPSFRVSCHGPDLRTTRSMLESSLRMPPSQSTRSSGLAGLYYSRRMILQDFLQASGDAGTASGSQCLLFCQCAIFSQSYPASTSRLQDNSAKMLYPCTYLTWVCVRMPVPRNYRPRFVGSGRRFSIRRLREVKPSHRLCEIGILAPSDLLRLRSTCMLRPPPLPTSPSPSFLPLPLIVCYDMPNWPQVAWVTSDQIDC</sequence>
<dbReference type="InterPro" id="IPR036259">
    <property type="entry name" value="MFS_trans_sf"/>
</dbReference>
<feature type="transmembrane region" description="Helical" evidence="2">
    <location>
        <begin position="226"/>
        <end position="252"/>
    </location>
</feature>
<feature type="compositionally biased region" description="Basic and acidic residues" evidence="1">
    <location>
        <begin position="366"/>
        <end position="377"/>
    </location>
</feature>
<dbReference type="PANTHER" id="PTHR11360">
    <property type="entry name" value="MONOCARBOXYLATE TRANSPORTER"/>
    <property type="match status" value="1"/>
</dbReference>
<reference evidence="3" key="1">
    <citation type="submission" date="2018-11" db="EMBL/GenBank/DDBJ databases">
        <authorList>
            <consortium name="Pathogen Informatics"/>
        </authorList>
    </citation>
    <scope>NUCLEOTIDE SEQUENCE</scope>
</reference>
<dbReference type="Pfam" id="PF07690">
    <property type="entry name" value="MFS_1"/>
    <property type="match status" value="1"/>
</dbReference>
<dbReference type="SUPFAM" id="SSF103473">
    <property type="entry name" value="MFS general substrate transporter"/>
    <property type="match status" value="1"/>
</dbReference>
<feature type="transmembrane region" description="Helical" evidence="2">
    <location>
        <begin position="98"/>
        <end position="123"/>
    </location>
</feature>